<evidence type="ECO:0000313" key="2">
    <source>
        <dbReference type="EMBL" id="TKB97633.1"/>
    </source>
</evidence>
<dbReference type="Gene3D" id="3.40.50.720">
    <property type="entry name" value="NAD(P)-binding Rossmann-like Domain"/>
    <property type="match status" value="1"/>
</dbReference>
<protein>
    <submittedName>
        <fullName evidence="2">SDR family oxidoreductase</fullName>
    </submittedName>
</protein>
<proteinExistence type="predicted"/>
<evidence type="ECO:0000259" key="1">
    <source>
        <dbReference type="Pfam" id="PF01370"/>
    </source>
</evidence>
<dbReference type="PRINTS" id="PR01713">
    <property type="entry name" value="NUCEPIMERASE"/>
</dbReference>
<accession>A0A4U1C173</accession>
<dbReference type="SUPFAM" id="SSF51735">
    <property type="entry name" value="NAD(P)-binding Rossmann-fold domains"/>
    <property type="match status" value="1"/>
</dbReference>
<dbReference type="CDD" id="cd05256">
    <property type="entry name" value="UDP_AE_SDR_e"/>
    <property type="match status" value="1"/>
</dbReference>
<dbReference type="InterPro" id="IPR001509">
    <property type="entry name" value="Epimerase_deHydtase"/>
</dbReference>
<comment type="caution">
    <text evidence="2">The sequence shown here is derived from an EMBL/GenBank/DDBJ whole genome shotgun (WGS) entry which is preliminary data.</text>
</comment>
<dbReference type="InterPro" id="IPR036291">
    <property type="entry name" value="NAD(P)-bd_dom_sf"/>
</dbReference>
<dbReference type="PANTHER" id="PTHR43245:SF13">
    <property type="entry name" value="UDP-D-APIOSE_UDP-D-XYLOSE SYNTHASE 2"/>
    <property type="match status" value="1"/>
</dbReference>
<feature type="domain" description="NAD-dependent epimerase/dehydratase" evidence="1">
    <location>
        <begin position="18"/>
        <end position="258"/>
    </location>
</feature>
<dbReference type="OrthoDB" id="9801785at2"/>
<gene>
    <name evidence="2" type="ORF">FA046_09695</name>
</gene>
<dbReference type="Gene3D" id="3.90.25.10">
    <property type="entry name" value="UDP-galactose 4-epimerase, domain 1"/>
    <property type="match status" value="1"/>
</dbReference>
<dbReference type="EMBL" id="SWBP01000003">
    <property type="protein sequence ID" value="TKB97633.1"/>
    <property type="molecule type" value="Genomic_DNA"/>
</dbReference>
<reference evidence="2 3" key="1">
    <citation type="submission" date="2019-04" db="EMBL/GenBank/DDBJ databases">
        <title>Pedobacter sp. AR-3-17 sp. nov., isolated from Arctic soil.</title>
        <authorList>
            <person name="Dahal R.H."/>
            <person name="Kim D.-U."/>
        </authorList>
    </citation>
    <scope>NUCLEOTIDE SEQUENCE [LARGE SCALE GENOMIC DNA]</scope>
    <source>
        <strain evidence="2 3">AR-3-17</strain>
    </source>
</reference>
<keyword evidence="3" id="KW-1185">Reference proteome</keyword>
<dbReference type="PANTHER" id="PTHR43245">
    <property type="entry name" value="BIFUNCTIONAL POLYMYXIN RESISTANCE PROTEIN ARNA"/>
    <property type="match status" value="1"/>
</dbReference>
<dbReference type="AlphaFoldDB" id="A0A4U1C173"/>
<dbReference type="Proteomes" id="UP000308181">
    <property type="component" value="Unassembled WGS sequence"/>
</dbReference>
<dbReference type="Pfam" id="PF01370">
    <property type="entry name" value="Epimerase"/>
    <property type="match status" value="1"/>
</dbReference>
<evidence type="ECO:0000313" key="3">
    <source>
        <dbReference type="Proteomes" id="UP000308181"/>
    </source>
</evidence>
<dbReference type="InterPro" id="IPR050177">
    <property type="entry name" value="Lipid_A_modif_metabolic_enz"/>
</dbReference>
<name>A0A4U1C173_9SPHI</name>
<sequence>MYNIPYHGEKDLSKCSFLVTGGAGFIGSNLVAYLLKFGAGKVRVLDNFSTGFMKNLEEFSFYSSFELIEGDIRNLDDCKRAVEGINIVFHEAALGSVPRSIEDPITTNDVNIKGFLNMLIASKDAKVQRMVYAASSSTYGDCNHLPKVEDKIGKPLSPYAITKYVNELYADVFNRLYGLEYIGLRYFNVFGPKQNPDGAYAAVIPKFISSLIAHEEPIINGDGKNSRDFTYIENVVQANIIAALSKNSFAVNQIYNVAYGEQTSLNELAILLRDQLAQVDPDIAGVHFNYGKERNGDIPHSLASIVKAKHLLDYFPYFSIKEGLQETVKSYVDELKAVKVYS</sequence>
<organism evidence="2 3">
    <name type="scientific">Pedobacter cryophilus</name>
    <dbReference type="NCBI Taxonomy" id="2571271"/>
    <lineage>
        <taxon>Bacteria</taxon>
        <taxon>Pseudomonadati</taxon>
        <taxon>Bacteroidota</taxon>
        <taxon>Sphingobacteriia</taxon>
        <taxon>Sphingobacteriales</taxon>
        <taxon>Sphingobacteriaceae</taxon>
        <taxon>Pedobacter</taxon>
    </lineage>
</organism>
<dbReference type="RefSeq" id="WP_136826208.1">
    <property type="nucleotide sequence ID" value="NZ_SWBP01000003.1"/>
</dbReference>